<accession>A0AA88AAX2</accession>
<keyword evidence="2" id="KW-1185">Reference proteome</keyword>
<gene>
    <name evidence="1" type="ORF">TIFTF001_021650</name>
</gene>
<evidence type="ECO:0000313" key="1">
    <source>
        <dbReference type="EMBL" id="GMN52514.1"/>
    </source>
</evidence>
<dbReference type="Proteomes" id="UP001187192">
    <property type="component" value="Unassembled WGS sequence"/>
</dbReference>
<comment type="caution">
    <text evidence="1">The sequence shown here is derived from an EMBL/GenBank/DDBJ whole genome shotgun (WGS) entry which is preliminary data.</text>
</comment>
<dbReference type="EMBL" id="BTGU01000042">
    <property type="protein sequence ID" value="GMN52514.1"/>
    <property type="molecule type" value="Genomic_DNA"/>
</dbReference>
<organism evidence="1 2">
    <name type="scientific">Ficus carica</name>
    <name type="common">Common fig</name>
    <dbReference type="NCBI Taxonomy" id="3494"/>
    <lineage>
        <taxon>Eukaryota</taxon>
        <taxon>Viridiplantae</taxon>
        <taxon>Streptophyta</taxon>
        <taxon>Embryophyta</taxon>
        <taxon>Tracheophyta</taxon>
        <taxon>Spermatophyta</taxon>
        <taxon>Magnoliopsida</taxon>
        <taxon>eudicotyledons</taxon>
        <taxon>Gunneridae</taxon>
        <taxon>Pentapetalae</taxon>
        <taxon>rosids</taxon>
        <taxon>fabids</taxon>
        <taxon>Rosales</taxon>
        <taxon>Moraceae</taxon>
        <taxon>Ficeae</taxon>
        <taxon>Ficus</taxon>
    </lineage>
</organism>
<proteinExistence type="predicted"/>
<name>A0AA88AAX2_FICCA</name>
<evidence type="ECO:0000313" key="2">
    <source>
        <dbReference type="Proteomes" id="UP001187192"/>
    </source>
</evidence>
<dbReference type="AlphaFoldDB" id="A0AA88AAX2"/>
<reference evidence="1" key="1">
    <citation type="submission" date="2023-07" db="EMBL/GenBank/DDBJ databases">
        <title>draft genome sequence of fig (Ficus carica).</title>
        <authorList>
            <person name="Takahashi T."/>
            <person name="Nishimura K."/>
        </authorList>
    </citation>
    <scope>NUCLEOTIDE SEQUENCE</scope>
</reference>
<sequence length="121" mass="13456">MASSGDWLLFTREGDLIMLQLCGGDPPHGDGRRAATRHYSGGSYLSVTKSEKMVTDRYLVGGGGCRSVAIRCPIRGEESLHDYVPQPHCMATWLTQRGDRVHLLRKAQSARAMRLMHNTWG</sequence>
<protein>
    <submittedName>
        <fullName evidence="1">Uncharacterized protein</fullName>
    </submittedName>
</protein>